<proteinExistence type="predicted"/>
<dbReference type="EMBL" id="RKHR01000005">
    <property type="protein sequence ID" value="ROR99987.1"/>
    <property type="molecule type" value="Genomic_DNA"/>
</dbReference>
<comment type="caution">
    <text evidence="2">The sequence shown here is derived from an EMBL/GenBank/DDBJ whole genome shotgun (WGS) entry which is preliminary data.</text>
</comment>
<dbReference type="RefSeq" id="WP_123712986.1">
    <property type="nucleotide sequence ID" value="NZ_RKHR01000005.1"/>
</dbReference>
<protein>
    <submittedName>
        <fullName evidence="2">HDOD domain-containing protein</fullName>
    </submittedName>
</protein>
<feature type="domain" description="HDOD" evidence="1">
    <location>
        <begin position="17"/>
        <end position="213"/>
    </location>
</feature>
<evidence type="ECO:0000259" key="1">
    <source>
        <dbReference type="PROSITE" id="PS51833"/>
    </source>
</evidence>
<dbReference type="InterPro" id="IPR013976">
    <property type="entry name" value="HDOD"/>
</dbReference>
<gene>
    <name evidence="2" type="ORF">EDC56_2622</name>
</gene>
<dbReference type="SMART" id="SM00065">
    <property type="entry name" value="GAF"/>
    <property type="match status" value="1"/>
</dbReference>
<accession>A0A3N2DJN5</accession>
<dbReference type="AlphaFoldDB" id="A0A3N2DJN5"/>
<organism evidence="2 3">
    <name type="scientific">Sinobacterium caligoides</name>
    <dbReference type="NCBI Taxonomy" id="933926"/>
    <lineage>
        <taxon>Bacteria</taxon>
        <taxon>Pseudomonadati</taxon>
        <taxon>Pseudomonadota</taxon>
        <taxon>Gammaproteobacteria</taxon>
        <taxon>Cellvibrionales</taxon>
        <taxon>Spongiibacteraceae</taxon>
        <taxon>Sinobacterium</taxon>
    </lineage>
</organism>
<dbReference type="InterPro" id="IPR003018">
    <property type="entry name" value="GAF"/>
</dbReference>
<dbReference type="Pfam" id="PF08668">
    <property type="entry name" value="HDOD"/>
    <property type="match status" value="1"/>
</dbReference>
<dbReference type="PROSITE" id="PS51833">
    <property type="entry name" value="HDOD"/>
    <property type="match status" value="1"/>
</dbReference>
<keyword evidence="3" id="KW-1185">Reference proteome</keyword>
<dbReference type="Gene3D" id="1.10.3210.10">
    <property type="entry name" value="Hypothetical protein af1432"/>
    <property type="match status" value="1"/>
</dbReference>
<dbReference type="Pfam" id="PF01590">
    <property type="entry name" value="GAF"/>
    <property type="match status" value="1"/>
</dbReference>
<evidence type="ECO:0000313" key="3">
    <source>
        <dbReference type="Proteomes" id="UP000275394"/>
    </source>
</evidence>
<dbReference type="SUPFAM" id="SSF109604">
    <property type="entry name" value="HD-domain/PDEase-like"/>
    <property type="match status" value="1"/>
</dbReference>
<dbReference type="InterPro" id="IPR052340">
    <property type="entry name" value="RNase_Y/CdgJ"/>
</dbReference>
<dbReference type="Gene3D" id="3.30.450.40">
    <property type="match status" value="1"/>
</dbReference>
<reference evidence="2 3" key="1">
    <citation type="submission" date="2018-11" db="EMBL/GenBank/DDBJ databases">
        <title>Genomic Encyclopedia of Type Strains, Phase IV (KMG-IV): sequencing the most valuable type-strain genomes for metagenomic binning, comparative biology and taxonomic classification.</title>
        <authorList>
            <person name="Goeker M."/>
        </authorList>
    </citation>
    <scope>NUCLEOTIDE SEQUENCE [LARGE SCALE GENOMIC DNA]</scope>
    <source>
        <strain evidence="2 3">DSM 100316</strain>
    </source>
</reference>
<sequence>MTRGVSAWTKRLTEHELPVLGAVIGDIHELATGVDCDASQLAEVILKDAALTQQVLRVANSSHYNPSPNNRINTISRAVVTLGTSGIKAVCISLMMIDSLLKGQPRQRTLTCLARAFHAAVQARRLYALRTGGSNEEVFIAALLLHIGEIGFWTFGGNQADMLDKQLDIPGSDSGALIELAIGTSFVELSRNMCEHWSLSEVVAQSMAPLERSSPMVTAVLLGDRISHAVEQGWQTKAVAQLSEKASLYCGVKIKEMRQHLLLAADEAASVALTFGANKICHLIPSSVNVLSESPQHRLKPDSNLQLDILRELGTVIGGNTDINTILQMVLEGMHRGVGLERVAVCMLSHKSKQAVLYAKFVLGNVTPSWRKSLIFAADAEAQNPLAHCLVQREVMHMKSVIGPRWNYLASKRFIKVKGCGGCVLAPLFVGERNVGVFYADRGDLGVEVDAVQVERFTHFAQQANIALALLSKKQRH</sequence>
<dbReference type="InterPro" id="IPR029016">
    <property type="entry name" value="GAF-like_dom_sf"/>
</dbReference>
<dbReference type="PANTHER" id="PTHR33525">
    <property type="match status" value="1"/>
</dbReference>
<dbReference type="Proteomes" id="UP000275394">
    <property type="component" value="Unassembled WGS sequence"/>
</dbReference>
<name>A0A3N2DJN5_9GAMM</name>
<evidence type="ECO:0000313" key="2">
    <source>
        <dbReference type="EMBL" id="ROR99987.1"/>
    </source>
</evidence>
<dbReference type="OrthoDB" id="9791419at2"/>
<dbReference type="PANTHER" id="PTHR33525:SF3">
    <property type="entry name" value="RIBONUCLEASE Y"/>
    <property type="match status" value="1"/>
</dbReference>
<dbReference type="SUPFAM" id="SSF55781">
    <property type="entry name" value="GAF domain-like"/>
    <property type="match status" value="1"/>
</dbReference>